<feature type="region of interest" description="Disordered" evidence="1">
    <location>
        <begin position="66"/>
        <end position="86"/>
    </location>
</feature>
<evidence type="ECO:0000313" key="2">
    <source>
        <dbReference type="EMBL" id="KAF2738776.1"/>
    </source>
</evidence>
<gene>
    <name evidence="2" type="ORF">EJ04DRAFT_26322</name>
</gene>
<comment type="caution">
    <text evidence="2">The sequence shown here is derived from an EMBL/GenBank/DDBJ whole genome shotgun (WGS) entry which is preliminary data.</text>
</comment>
<reference evidence="2" key="1">
    <citation type="journal article" date="2020" name="Stud. Mycol.">
        <title>101 Dothideomycetes genomes: a test case for predicting lifestyles and emergence of pathogens.</title>
        <authorList>
            <person name="Haridas S."/>
            <person name="Albert R."/>
            <person name="Binder M."/>
            <person name="Bloem J."/>
            <person name="Labutti K."/>
            <person name="Salamov A."/>
            <person name="Andreopoulos B."/>
            <person name="Baker S."/>
            <person name="Barry K."/>
            <person name="Bills G."/>
            <person name="Bluhm B."/>
            <person name="Cannon C."/>
            <person name="Castanera R."/>
            <person name="Culley D."/>
            <person name="Daum C."/>
            <person name="Ezra D."/>
            <person name="Gonzalez J."/>
            <person name="Henrissat B."/>
            <person name="Kuo A."/>
            <person name="Liang C."/>
            <person name="Lipzen A."/>
            <person name="Lutzoni F."/>
            <person name="Magnuson J."/>
            <person name="Mondo S."/>
            <person name="Nolan M."/>
            <person name="Ohm R."/>
            <person name="Pangilinan J."/>
            <person name="Park H.-J."/>
            <person name="Ramirez L."/>
            <person name="Alfaro M."/>
            <person name="Sun H."/>
            <person name="Tritt A."/>
            <person name="Yoshinaga Y."/>
            <person name="Zwiers L.-H."/>
            <person name="Turgeon B."/>
            <person name="Goodwin S."/>
            <person name="Spatafora J."/>
            <person name="Crous P."/>
            <person name="Grigoriev I."/>
        </authorList>
    </citation>
    <scope>NUCLEOTIDE SEQUENCE</scope>
    <source>
        <strain evidence="2">CBS 125425</strain>
    </source>
</reference>
<evidence type="ECO:0000256" key="1">
    <source>
        <dbReference type="SAM" id="MobiDB-lite"/>
    </source>
</evidence>
<dbReference type="Proteomes" id="UP000799444">
    <property type="component" value="Unassembled WGS sequence"/>
</dbReference>
<dbReference type="EMBL" id="ML996107">
    <property type="protein sequence ID" value="KAF2738776.1"/>
    <property type="molecule type" value="Genomic_DNA"/>
</dbReference>
<keyword evidence="3" id="KW-1185">Reference proteome</keyword>
<sequence length="187" mass="20317">MCNLVGTAPAPLSKRAISTSRARRPVSGRSANKAGFLHRAASSKQTSAYHQLAPFTVQNFSASLATPAQNSVSTPHRPPPPSTAPALPLLSSYRISIRTRSGAGSVITRFPSGRRPTKKCVSDARYRVVRRGVSGSAELVKGFDMWLEACDWVGKEWGKFGLRLTYKWIDGAAAARRVRLHLLVFQG</sequence>
<dbReference type="AlphaFoldDB" id="A0A9P4R8B9"/>
<accession>A0A9P4R8B9</accession>
<organism evidence="2 3">
    <name type="scientific">Polyplosphaeria fusca</name>
    <dbReference type="NCBI Taxonomy" id="682080"/>
    <lineage>
        <taxon>Eukaryota</taxon>
        <taxon>Fungi</taxon>
        <taxon>Dikarya</taxon>
        <taxon>Ascomycota</taxon>
        <taxon>Pezizomycotina</taxon>
        <taxon>Dothideomycetes</taxon>
        <taxon>Pleosporomycetidae</taxon>
        <taxon>Pleosporales</taxon>
        <taxon>Tetraplosphaeriaceae</taxon>
        <taxon>Polyplosphaeria</taxon>
    </lineage>
</organism>
<proteinExistence type="predicted"/>
<evidence type="ECO:0000313" key="3">
    <source>
        <dbReference type="Proteomes" id="UP000799444"/>
    </source>
</evidence>
<name>A0A9P4R8B9_9PLEO</name>
<protein>
    <submittedName>
        <fullName evidence="2">Uncharacterized protein</fullName>
    </submittedName>
</protein>